<accession>A0ABZ3IVS1</accession>
<evidence type="ECO:0000313" key="2">
    <source>
        <dbReference type="Proteomes" id="UP000216052"/>
    </source>
</evidence>
<evidence type="ECO:0000313" key="1">
    <source>
        <dbReference type="EMBL" id="XFO70148.1"/>
    </source>
</evidence>
<reference evidence="1" key="1">
    <citation type="submission" date="2024-05" db="EMBL/GenBank/DDBJ databases">
        <title>Isolation and characterization of Sporomusa carbonis sp. nov., a carboxydotrophic hydrogenogen in the genus of Sporomusa isolated from a charcoal burning pile.</title>
        <authorList>
            <person name="Boeer T."/>
            <person name="Rosenbaum F."/>
            <person name="Eysell L."/>
            <person name="Mueller V."/>
            <person name="Daniel R."/>
            <person name="Poehlein A."/>
        </authorList>
    </citation>
    <scope>NUCLEOTIDE SEQUENCE [LARGE SCALE GENOMIC DNA]</scope>
    <source>
        <strain evidence="1">DSM 3132</strain>
    </source>
</reference>
<proteinExistence type="predicted"/>
<gene>
    <name evidence="1" type="ORF">SPACI_001350</name>
</gene>
<dbReference type="Proteomes" id="UP000216052">
    <property type="component" value="Chromosome"/>
</dbReference>
<organism evidence="1 2">
    <name type="scientific">Sporomusa acidovorans (strain ATCC 49682 / DSM 3132 / Mol)</name>
    <dbReference type="NCBI Taxonomy" id="1123286"/>
    <lineage>
        <taxon>Bacteria</taxon>
        <taxon>Bacillati</taxon>
        <taxon>Bacillota</taxon>
        <taxon>Negativicutes</taxon>
        <taxon>Selenomonadales</taxon>
        <taxon>Sporomusaceae</taxon>
        <taxon>Sporomusa</taxon>
    </lineage>
</organism>
<protein>
    <submittedName>
        <fullName evidence="1">Uncharacterized protein</fullName>
    </submittedName>
</protein>
<name>A0ABZ3IVS1_SPOA4</name>
<dbReference type="RefSeq" id="WP_176772807.1">
    <property type="nucleotide sequence ID" value="NZ_CP155571.1"/>
</dbReference>
<sequence length="46" mass="5247">MNDVLSQIDGGMQTRTQRDFLKQWQLEDKRAIAFLHTGNSNKLGAL</sequence>
<dbReference type="EMBL" id="CP155571">
    <property type="protein sequence ID" value="XFO70148.1"/>
    <property type="molecule type" value="Genomic_DNA"/>
</dbReference>
<keyword evidence="2" id="KW-1185">Reference proteome</keyword>